<evidence type="ECO:0000256" key="14">
    <source>
        <dbReference type="ARBA" id="ARBA00042143"/>
    </source>
</evidence>
<evidence type="ECO:0000256" key="3">
    <source>
        <dbReference type="ARBA" id="ARBA00011738"/>
    </source>
</evidence>
<keyword evidence="7 17" id="KW-0808">Transferase</keyword>
<dbReference type="CDD" id="cd00834">
    <property type="entry name" value="KAS_I_II"/>
    <property type="match status" value="1"/>
</dbReference>
<dbReference type="InterPro" id="IPR014030">
    <property type="entry name" value="Ketoacyl_synth_N"/>
</dbReference>
<dbReference type="RefSeq" id="WP_090389897.1">
    <property type="nucleotide sequence ID" value="NZ_FMZO01000004.1"/>
</dbReference>
<proteinExistence type="inferred from homology"/>
<dbReference type="EC" id="2.3.1.41" evidence="4"/>
<name>A0A1G6Q5D4_NIADE</name>
<keyword evidence="20" id="KW-1185">Reference proteome</keyword>
<evidence type="ECO:0000256" key="6">
    <source>
        <dbReference type="ARBA" id="ARBA00022516"/>
    </source>
</evidence>
<dbReference type="SMART" id="SM00825">
    <property type="entry name" value="PKS_KS"/>
    <property type="match status" value="1"/>
</dbReference>
<evidence type="ECO:0000256" key="15">
    <source>
        <dbReference type="ARBA" id="ARBA00048121"/>
    </source>
</evidence>
<comment type="subcellular location">
    <subcellularLocation>
        <location evidence="1">Cytoplasm</location>
    </subcellularLocation>
</comment>
<dbReference type="Pfam" id="PF00109">
    <property type="entry name" value="ketoacyl-synt"/>
    <property type="match status" value="1"/>
</dbReference>
<dbReference type="InterPro" id="IPR020841">
    <property type="entry name" value="PKS_Beta-ketoAc_synthase_dom"/>
</dbReference>
<keyword evidence="10" id="KW-0275">Fatty acid biosynthesis</keyword>
<evidence type="ECO:0000256" key="1">
    <source>
        <dbReference type="ARBA" id="ARBA00004496"/>
    </source>
</evidence>
<dbReference type="EMBL" id="FMZO01000004">
    <property type="protein sequence ID" value="SDC87682.1"/>
    <property type="molecule type" value="Genomic_DNA"/>
</dbReference>
<comment type="subunit">
    <text evidence="3">Homodimer.</text>
</comment>
<dbReference type="InterPro" id="IPR000794">
    <property type="entry name" value="Beta-ketoacyl_synthase"/>
</dbReference>
<dbReference type="Pfam" id="PF02801">
    <property type="entry name" value="Ketoacyl-synt_C"/>
    <property type="match status" value="1"/>
</dbReference>
<evidence type="ECO:0000256" key="9">
    <source>
        <dbReference type="ARBA" id="ARBA00023098"/>
    </source>
</evidence>
<evidence type="ECO:0000256" key="16">
    <source>
        <dbReference type="ARBA" id="ARBA00048506"/>
    </source>
</evidence>
<evidence type="ECO:0000313" key="19">
    <source>
        <dbReference type="EMBL" id="SDC87682.1"/>
    </source>
</evidence>
<dbReference type="PROSITE" id="PS00098">
    <property type="entry name" value="THIOLASE_1"/>
    <property type="match status" value="1"/>
</dbReference>
<evidence type="ECO:0000256" key="2">
    <source>
        <dbReference type="ARBA" id="ARBA00008467"/>
    </source>
</evidence>
<dbReference type="SUPFAM" id="SSF53901">
    <property type="entry name" value="Thiolase-like"/>
    <property type="match status" value="2"/>
</dbReference>
<sequence>MNRVVITGRGIYSCIGKNLPEVKESLYQGRSGIIFDPVRKEFGYRSALTGFVERPSLKGLLDRRSRIMLPEEGEYAYMATIEAFKEAGLSEDDLARLEPGILYGNDSSAKAVVESTDLIREKKDTMLVGSAAVFQTLNSTVTMNLATIFKLKGINLTVSAACASGSHAIGLAYILIKMGLQDCIVAGGAQEINHLSMGTFDALGAFSIREEVPEKASRPFDKDRDGLIPSGGAATVILESLESAEKRGAKILAEVIGYGFSSNGEHISNPTIAGPAKSLRMALNDAGLEPGVIDYINAHATSTPAGDASEARAIAEVFKGCNTPVSSTKSMTGHECWMAGASEIVYSSIMMEHGFMAPNINFEHPDDDTAALNIVKNTTNKNIDVFLSNSFGFGGTNSTLIVKKW</sequence>
<accession>A0A1G6Q5D4</accession>
<gene>
    <name evidence="19" type="ORF">SAMN04487894_104289</name>
</gene>
<dbReference type="OrthoDB" id="9808669at2"/>
<evidence type="ECO:0000256" key="17">
    <source>
        <dbReference type="RuleBase" id="RU003694"/>
    </source>
</evidence>
<evidence type="ECO:0000256" key="10">
    <source>
        <dbReference type="ARBA" id="ARBA00023160"/>
    </source>
</evidence>
<organism evidence="19 20">
    <name type="scientific">Niabella drilacis (strain DSM 25811 / CCM 8410 / CCUG 62505 / LMG 26954 / E90)</name>
    <dbReference type="NCBI Taxonomy" id="1285928"/>
    <lineage>
        <taxon>Bacteria</taxon>
        <taxon>Pseudomonadati</taxon>
        <taxon>Bacteroidota</taxon>
        <taxon>Chitinophagia</taxon>
        <taxon>Chitinophagales</taxon>
        <taxon>Chitinophagaceae</taxon>
        <taxon>Niabella</taxon>
    </lineage>
</organism>
<keyword evidence="8" id="KW-0276">Fatty acid metabolism</keyword>
<comment type="catalytic activity">
    <reaction evidence="15">
        <text>(3Z)-decenoyl-[ACP] + malonyl-[ACP] + H(+) = 3-oxo-(5Z)-dodecenoyl-[ACP] + holo-[ACP] + CO2</text>
        <dbReference type="Rhea" id="RHEA:54940"/>
        <dbReference type="Rhea" id="RHEA-COMP:9623"/>
        <dbReference type="Rhea" id="RHEA-COMP:9685"/>
        <dbReference type="Rhea" id="RHEA-COMP:9927"/>
        <dbReference type="Rhea" id="RHEA-COMP:14042"/>
        <dbReference type="ChEBI" id="CHEBI:15378"/>
        <dbReference type="ChEBI" id="CHEBI:16526"/>
        <dbReference type="ChEBI" id="CHEBI:64479"/>
        <dbReference type="ChEBI" id="CHEBI:78449"/>
        <dbReference type="ChEBI" id="CHEBI:78798"/>
        <dbReference type="ChEBI" id="CHEBI:138410"/>
    </reaction>
    <physiologicalReaction direction="left-to-right" evidence="15">
        <dbReference type="Rhea" id="RHEA:54941"/>
    </physiologicalReaction>
</comment>
<protein>
    <recommendedName>
        <fullName evidence="12">3-oxoacyl-[acyl-carrier-protein] synthase 1</fullName>
        <ecNumber evidence="4">2.3.1.41</ecNumber>
    </recommendedName>
    <alternativeName>
        <fullName evidence="13">3-oxoacyl-[acyl-carrier-protein] synthase I</fullName>
    </alternativeName>
    <alternativeName>
        <fullName evidence="14">Beta-ketoacyl-ACP synthase I</fullName>
    </alternativeName>
</protein>
<evidence type="ECO:0000256" key="5">
    <source>
        <dbReference type="ARBA" id="ARBA00022490"/>
    </source>
</evidence>
<dbReference type="PROSITE" id="PS52004">
    <property type="entry name" value="KS3_2"/>
    <property type="match status" value="1"/>
</dbReference>
<dbReference type="Proteomes" id="UP000198757">
    <property type="component" value="Unassembled WGS sequence"/>
</dbReference>
<evidence type="ECO:0000313" key="20">
    <source>
        <dbReference type="Proteomes" id="UP000198757"/>
    </source>
</evidence>
<keyword evidence="5" id="KW-0963">Cytoplasm</keyword>
<dbReference type="InterPro" id="IPR018201">
    <property type="entry name" value="Ketoacyl_synth_AS"/>
</dbReference>
<comment type="catalytic activity">
    <reaction evidence="16">
        <text>a fatty acyl-[ACP] + malonyl-[ACP] + H(+) = a 3-oxoacyl-[ACP] + holo-[ACP] + CO2</text>
        <dbReference type="Rhea" id="RHEA:22836"/>
        <dbReference type="Rhea" id="RHEA-COMP:9623"/>
        <dbReference type="Rhea" id="RHEA-COMP:9685"/>
        <dbReference type="Rhea" id="RHEA-COMP:9916"/>
        <dbReference type="Rhea" id="RHEA-COMP:14125"/>
        <dbReference type="ChEBI" id="CHEBI:15378"/>
        <dbReference type="ChEBI" id="CHEBI:16526"/>
        <dbReference type="ChEBI" id="CHEBI:64479"/>
        <dbReference type="ChEBI" id="CHEBI:78449"/>
        <dbReference type="ChEBI" id="CHEBI:78776"/>
        <dbReference type="ChEBI" id="CHEBI:138651"/>
        <dbReference type="EC" id="2.3.1.41"/>
    </reaction>
    <physiologicalReaction direction="left-to-right" evidence="16">
        <dbReference type="Rhea" id="RHEA:22837"/>
    </physiologicalReaction>
</comment>
<keyword evidence="6" id="KW-0444">Lipid biosynthesis</keyword>
<comment type="similarity">
    <text evidence="2 17">Belongs to the thiolase-like superfamily. Beta-ketoacyl-ACP synthases family.</text>
</comment>
<dbReference type="InterPro" id="IPR016039">
    <property type="entry name" value="Thiolase-like"/>
</dbReference>
<keyword evidence="11" id="KW-0012">Acyltransferase</keyword>
<reference evidence="20" key="1">
    <citation type="submission" date="2016-10" db="EMBL/GenBank/DDBJ databases">
        <authorList>
            <person name="Varghese N."/>
            <person name="Submissions S."/>
        </authorList>
    </citation>
    <scope>NUCLEOTIDE SEQUENCE [LARGE SCALE GENOMIC DNA]</scope>
    <source>
        <strain evidence="20">DSM 25811 / CCM 8410 / LMG 26954 / E90</strain>
    </source>
</reference>
<dbReference type="AlphaFoldDB" id="A0A1G6Q5D4"/>
<evidence type="ECO:0000256" key="11">
    <source>
        <dbReference type="ARBA" id="ARBA00023315"/>
    </source>
</evidence>
<evidence type="ECO:0000259" key="18">
    <source>
        <dbReference type="PROSITE" id="PS52004"/>
    </source>
</evidence>
<dbReference type="GO" id="GO:0005829">
    <property type="term" value="C:cytosol"/>
    <property type="evidence" value="ECO:0007669"/>
    <property type="project" value="TreeGrafter"/>
</dbReference>
<dbReference type="Gene3D" id="3.40.47.10">
    <property type="match status" value="1"/>
</dbReference>
<evidence type="ECO:0000256" key="8">
    <source>
        <dbReference type="ARBA" id="ARBA00022832"/>
    </source>
</evidence>
<dbReference type="STRING" id="1285928.SAMN04487894_104289"/>
<feature type="domain" description="Ketosynthase family 3 (KS3)" evidence="18">
    <location>
        <begin position="1"/>
        <end position="404"/>
    </location>
</feature>
<evidence type="ECO:0000256" key="7">
    <source>
        <dbReference type="ARBA" id="ARBA00022679"/>
    </source>
</evidence>
<dbReference type="InterPro" id="IPR020615">
    <property type="entry name" value="Thiolase_acyl_enz_int_AS"/>
</dbReference>
<dbReference type="GO" id="GO:0004315">
    <property type="term" value="F:3-oxoacyl-[acyl-carrier-protein] synthase activity"/>
    <property type="evidence" value="ECO:0007669"/>
    <property type="project" value="UniProtKB-EC"/>
</dbReference>
<dbReference type="GO" id="GO:0006633">
    <property type="term" value="P:fatty acid biosynthetic process"/>
    <property type="evidence" value="ECO:0007669"/>
    <property type="project" value="UniProtKB-KW"/>
</dbReference>
<evidence type="ECO:0000256" key="12">
    <source>
        <dbReference type="ARBA" id="ARBA00039450"/>
    </source>
</evidence>
<dbReference type="PANTHER" id="PTHR11712">
    <property type="entry name" value="POLYKETIDE SYNTHASE-RELATED"/>
    <property type="match status" value="1"/>
</dbReference>
<evidence type="ECO:0000256" key="13">
    <source>
        <dbReference type="ARBA" id="ARBA00041620"/>
    </source>
</evidence>
<dbReference type="PANTHER" id="PTHR11712:SF306">
    <property type="entry name" value="3-OXOACYL-[ACYL-CARRIER-PROTEIN] SYNTHASE 1"/>
    <property type="match status" value="1"/>
</dbReference>
<dbReference type="PROSITE" id="PS00606">
    <property type="entry name" value="KS3_1"/>
    <property type="match status" value="1"/>
</dbReference>
<evidence type="ECO:0000256" key="4">
    <source>
        <dbReference type="ARBA" id="ARBA00013191"/>
    </source>
</evidence>
<keyword evidence="9" id="KW-0443">Lipid metabolism</keyword>
<dbReference type="InterPro" id="IPR014031">
    <property type="entry name" value="Ketoacyl_synth_C"/>
</dbReference>